<organism evidence="1 2">
    <name type="scientific">Nocardioides marinus</name>
    <dbReference type="NCBI Taxonomy" id="374514"/>
    <lineage>
        <taxon>Bacteria</taxon>
        <taxon>Bacillati</taxon>
        <taxon>Actinomycetota</taxon>
        <taxon>Actinomycetes</taxon>
        <taxon>Propionibacteriales</taxon>
        <taxon>Nocardioidaceae</taxon>
        <taxon>Nocardioides</taxon>
    </lineage>
</organism>
<dbReference type="GO" id="GO:0003677">
    <property type="term" value="F:DNA binding"/>
    <property type="evidence" value="ECO:0007669"/>
    <property type="project" value="UniProtKB-KW"/>
</dbReference>
<accession>A0A7Y9YEE9</accession>
<sequence length="79" mass="8693">MTGANPASRPQASRDEDLRAIHLRDQGFVTASRQGRHVENHLDDDHIGELIEQALSRADHARLGLVDRDDTNSGLDANP</sequence>
<gene>
    <name evidence="1" type="ORF">BKA05_000997</name>
</gene>
<keyword evidence="1" id="KW-0238">DNA-binding</keyword>
<dbReference type="Gene3D" id="1.10.10.10">
    <property type="entry name" value="Winged helix-like DNA-binding domain superfamily/Winged helix DNA-binding domain"/>
    <property type="match status" value="1"/>
</dbReference>
<comment type="caution">
    <text evidence="1">The sequence shown here is derived from an EMBL/GenBank/DDBJ whole genome shotgun (WGS) entry which is preliminary data.</text>
</comment>
<proteinExistence type="predicted"/>
<dbReference type="RefSeq" id="WP_179530452.1">
    <property type="nucleotide sequence ID" value="NZ_BAAAPP010000012.1"/>
</dbReference>
<reference evidence="1 2" key="1">
    <citation type="submission" date="2020-07" db="EMBL/GenBank/DDBJ databases">
        <title>Sequencing the genomes of 1000 actinobacteria strains.</title>
        <authorList>
            <person name="Klenk H.-P."/>
        </authorList>
    </citation>
    <scope>NUCLEOTIDE SEQUENCE [LARGE SCALE GENOMIC DNA]</scope>
    <source>
        <strain evidence="1 2">DSM 18248</strain>
    </source>
</reference>
<evidence type="ECO:0000313" key="2">
    <source>
        <dbReference type="Proteomes" id="UP000537326"/>
    </source>
</evidence>
<name>A0A7Y9YEE9_9ACTN</name>
<dbReference type="Proteomes" id="UP000537326">
    <property type="component" value="Unassembled WGS sequence"/>
</dbReference>
<dbReference type="AlphaFoldDB" id="A0A7Y9YEE9"/>
<protein>
    <submittedName>
        <fullName evidence="1">DNA-binding transcriptional ArsR family regulator</fullName>
    </submittedName>
</protein>
<dbReference type="InterPro" id="IPR036388">
    <property type="entry name" value="WH-like_DNA-bd_sf"/>
</dbReference>
<dbReference type="EMBL" id="JACBZI010000001">
    <property type="protein sequence ID" value="NYI09482.1"/>
    <property type="molecule type" value="Genomic_DNA"/>
</dbReference>
<keyword evidence="2" id="KW-1185">Reference proteome</keyword>
<evidence type="ECO:0000313" key="1">
    <source>
        <dbReference type="EMBL" id="NYI09482.1"/>
    </source>
</evidence>